<dbReference type="InterPro" id="IPR001623">
    <property type="entry name" value="DnaJ_domain"/>
</dbReference>
<dbReference type="SUPFAM" id="SSF47144">
    <property type="entry name" value="HSC20 (HSCB), C-terminal oligomerisation domain"/>
    <property type="match status" value="1"/>
</dbReference>
<dbReference type="InterPro" id="IPR036386">
    <property type="entry name" value="HscB_C_sf"/>
</dbReference>
<comment type="similarity">
    <text evidence="1">Belongs to the HscB family.</text>
</comment>
<dbReference type="SMART" id="SM00271">
    <property type="entry name" value="DnaJ"/>
    <property type="match status" value="1"/>
</dbReference>
<dbReference type="GO" id="GO:0005739">
    <property type="term" value="C:mitochondrion"/>
    <property type="evidence" value="ECO:0007669"/>
    <property type="project" value="TreeGrafter"/>
</dbReference>
<evidence type="ECO:0000256" key="1">
    <source>
        <dbReference type="ARBA" id="ARBA00010476"/>
    </source>
</evidence>
<dbReference type="PANTHER" id="PTHR14021">
    <property type="entry name" value="IRON-SULFUR CLUSTER CO-CHAPERONE PROTEIN HSCB"/>
    <property type="match status" value="1"/>
</dbReference>
<dbReference type="NCBIfam" id="TIGR00714">
    <property type="entry name" value="hscB"/>
    <property type="match status" value="1"/>
</dbReference>
<proteinExistence type="inferred from homology"/>
<dbReference type="GO" id="GO:0051087">
    <property type="term" value="F:protein-folding chaperone binding"/>
    <property type="evidence" value="ECO:0007669"/>
    <property type="project" value="InterPro"/>
</dbReference>
<dbReference type="Pfam" id="PF00226">
    <property type="entry name" value="DnaJ"/>
    <property type="match status" value="1"/>
</dbReference>
<evidence type="ECO:0000256" key="2">
    <source>
        <dbReference type="ARBA" id="ARBA00023186"/>
    </source>
</evidence>
<name>A0A0C9R124_9HYME</name>
<organism evidence="4">
    <name type="scientific">Fopius arisanus</name>
    <dbReference type="NCBI Taxonomy" id="64838"/>
    <lineage>
        <taxon>Eukaryota</taxon>
        <taxon>Metazoa</taxon>
        <taxon>Ecdysozoa</taxon>
        <taxon>Arthropoda</taxon>
        <taxon>Hexapoda</taxon>
        <taxon>Insecta</taxon>
        <taxon>Pterygota</taxon>
        <taxon>Neoptera</taxon>
        <taxon>Endopterygota</taxon>
        <taxon>Hymenoptera</taxon>
        <taxon>Apocrita</taxon>
        <taxon>Ichneumonoidea</taxon>
        <taxon>Braconidae</taxon>
        <taxon>Opiinae</taxon>
        <taxon>Fopius</taxon>
    </lineage>
</organism>
<dbReference type="PROSITE" id="PS50076">
    <property type="entry name" value="DNAJ_2"/>
    <property type="match status" value="1"/>
</dbReference>
<reference evidence="4" key="1">
    <citation type="submission" date="2015-01" db="EMBL/GenBank/DDBJ databases">
        <title>Transcriptome Assembly of Fopius arisanus.</title>
        <authorList>
            <person name="Geib S."/>
        </authorList>
    </citation>
    <scope>NUCLEOTIDE SEQUENCE</scope>
</reference>
<dbReference type="Gene3D" id="1.20.1280.20">
    <property type="entry name" value="HscB, C-terminal domain"/>
    <property type="match status" value="1"/>
</dbReference>
<dbReference type="InterPro" id="IPR036869">
    <property type="entry name" value="J_dom_sf"/>
</dbReference>
<gene>
    <name evidence="4" type="primary">Hscb_0</name>
    <name evidence="4" type="ORF">g.9035</name>
</gene>
<dbReference type="InterPro" id="IPR004640">
    <property type="entry name" value="HscB"/>
</dbReference>
<sequence length="276" mass="32065">MGLRLTNSMLNLTLNGLTKFTRDCSRNGIHAVCARRDSDLGLKLSRVSLYSSESPKKCWQCDFPYKSDLFCQKCKTLQEPPESLDYFDILGVKKNYDVQDKEMRKKYRALQNLLHPDRFGNKTEREKQYSENLSSLLNKAYATLTNPLDRGIYLLKLKNLTIPEGTTSLDPMFLMEIMERNEEVQDAANNKDKIKKLVVKNHTILEELSRYSRCSSNKIFFYPLSISIQLHNSRKASEAFHNNELEEAKKILVKMKYYASLDERLKKIKQDLGIVD</sequence>
<dbReference type="InterPro" id="IPR009073">
    <property type="entry name" value="HscB_oligo_C"/>
</dbReference>
<dbReference type="PANTHER" id="PTHR14021:SF15">
    <property type="entry name" value="IRON-SULFUR CLUSTER CO-CHAPERONE PROTEIN HSCB"/>
    <property type="match status" value="1"/>
</dbReference>
<dbReference type="Gene3D" id="1.10.287.110">
    <property type="entry name" value="DnaJ domain"/>
    <property type="match status" value="1"/>
</dbReference>
<dbReference type="Pfam" id="PF07743">
    <property type="entry name" value="HSCB_C"/>
    <property type="match status" value="1"/>
</dbReference>
<keyword evidence="2" id="KW-0143">Chaperone</keyword>
<dbReference type="GO" id="GO:0051259">
    <property type="term" value="P:protein complex oligomerization"/>
    <property type="evidence" value="ECO:0007669"/>
    <property type="project" value="InterPro"/>
</dbReference>
<evidence type="ECO:0000313" key="4">
    <source>
        <dbReference type="EMBL" id="JAG70338.1"/>
    </source>
</evidence>
<accession>A0A0C9R124</accession>
<dbReference type="GO" id="GO:0044571">
    <property type="term" value="P:[2Fe-2S] cluster assembly"/>
    <property type="evidence" value="ECO:0007669"/>
    <property type="project" value="InterPro"/>
</dbReference>
<dbReference type="GO" id="GO:0001671">
    <property type="term" value="F:ATPase activator activity"/>
    <property type="evidence" value="ECO:0007669"/>
    <property type="project" value="InterPro"/>
</dbReference>
<protein>
    <submittedName>
        <fullName evidence="4">Hscb_0 protein</fullName>
    </submittedName>
</protein>
<dbReference type="EMBL" id="GBYB01000571">
    <property type="protein sequence ID" value="JAG70338.1"/>
    <property type="molecule type" value="Transcribed_RNA"/>
</dbReference>
<dbReference type="SUPFAM" id="SSF46565">
    <property type="entry name" value="Chaperone J-domain"/>
    <property type="match status" value="1"/>
</dbReference>
<dbReference type="CDD" id="cd06257">
    <property type="entry name" value="DnaJ"/>
    <property type="match status" value="1"/>
</dbReference>
<evidence type="ECO:0000259" key="3">
    <source>
        <dbReference type="PROSITE" id="PS50076"/>
    </source>
</evidence>
<dbReference type="AlphaFoldDB" id="A0A0C9R124"/>
<feature type="domain" description="J" evidence="3">
    <location>
        <begin position="85"/>
        <end position="157"/>
    </location>
</feature>